<reference evidence="2 3" key="1">
    <citation type="submission" date="2024-03" db="EMBL/GenBank/DDBJ databases">
        <title>Mouse gut bacterial collection (mGBC) of GemPharmatech.</title>
        <authorList>
            <person name="He Y."/>
            <person name="Dong L."/>
            <person name="Wu D."/>
            <person name="Gao X."/>
            <person name="Lin Z."/>
        </authorList>
    </citation>
    <scope>NUCLEOTIDE SEQUENCE [LARGE SCALE GENOMIC DNA]</scope>
    <source>
        <strain evidence="2 3">15-30</strain>
    </source>
</reference>
<dbReference type="Proteomes" id="UP001565236">
    <property type="component" value="Unassembled WGS sequence"/>
</dbReference>
<protein>
    <submittedName>
        <fullName evidence="2">Uncharacterized protein</fullName>
    </submittedName>
</protein>
<keyword evidence="1" id="KW-0812">Transmembrane</keyword>
<evidence type="ECO:0000313" key="3">
    <source>
        <dbReference type="Proteomes" id="UP001565236"/>
    </source>
</evidence>
<comment type="caution">
    <text evidence="2">The sequence shown here is derived from an EMBL/GenBank/DDBJ whole genome shotgun (WGS) entry which is preliminary data.</text>
</comment>
<sequence length="43" mass="4785">MEFNTERNSALILLLIVLVVNLANIITASAQAYVAIKKANRRK</sequence>
<keyword evidence="1" id="KW-1133">Transmembrane helix</keyword>
<evidence type="ECO:0000256" key="1">
    <source>
        <dbReference type="SAM" id="Phobius"/>
    </source>
</evidence>
<name>A0ABV4DUJ9_9LACO</name>
<accession>A0ABV4DUJ9</accession>
<gene>
    <name evidence="2" type="ORF">AALT52_09310</name>
</gene>
<feature type="transmembrane region" description="Helical" evidence="1">
    <location>
        <begin position="12"/>
        <end position="36"/>
    </location>
</feature>
<keyword evidence="3" id="KW-1185">Reference proteome</keyword>
<organism evidence="2 3">
    <name type="scientific">Ligilactobacillus faecis</name>
    <dbReference type="NCBI Taxonomy" id="762833"/>
    <lineage>
        <taxon>Bacteria</taxon>
        <taxon>Bacillati</taxon>
        <taxon>Bacillota</taxon>
        <taxon>Bacilli</taxon>
        <taxon>Lactobacillales</taxon>
        <taxon>Lactobacillaceae</taxon>
        <taxon>Ligilactobacillus</taxon>
    </lineage>
</organism>
<dbReference type="RefSeq" id="WP_369943078.1">
    <property type="nucleotide sequence ID" value="NZ_JBCLUF010000042.1"/>
</dbReference>
<proteinExistence type="predicted"/>
<evidence type="ECO:0000313" key="2">
    <source>
        <dbReference type="EMBL" id="MEY8663061.1"/>
    </source>
</evidence>
<dbReference type="EMBL" id="JBCLUF010000042">
    <property type="protein sequence ID" value="MEY8663061.1"/>
    <property type="molecule type" value="Genomic_DNA"/>
</dbReference>
<keyword evidence="1" id="KW-0472">Membrane</keyword>